<evidence type="ECO:0000313" key="10">
    <source>
        <dbReference type="Proteomes" id="UP000440578"/>
    </source>
</evidence>
<proteinExistence type="inferred from homology"/>
<comment type="catalytic activity">
    <reaction evidence="7">
        <text>DNA(n) + a 2'-deoxyribonucleoside 5'-triphosphate = DNA(n+1) + diphosphate</text>
        <dbReference type="Rhea" id="RHEA:22508"/>
        <dbReference type="Rhea" id="RHEA-COMP:17339"/>
        <dbReference type="Rhea" id="RHEA-COMP:17340"/>
        <dbReference type="ChEBI" id="CHEBI:33019"/>
        <dbReference type="ChEBI" id="CHEBI:61560"/>
        <dbReference type="ChEBI" id="CHEBI:173112"/>
        <dbReference type="EC" id="2.7.7.7"/>
    </reaction>
    <physiologicalReaction direction="left-to-right" evidence="7">
        <dbReference type="Rhea" id="RHEA:22509"/>
    </physiologicalReaction>
</comment>
<comment type="caution">
    <text evidence="9">The sequence shown here is derived from an EMBL/GenBank/DDBJ whole genome shotgun (WGS) entry which is preliminary data.</text>
</comment>
<evidence type="ECO:0000256" key="8">
    <source>
        <dbReference type="SAM" id="MobiDB-lite"/>
    </source>
</evidence>
<dbReference type="GO" id="GO:0003682">
    <property type="term" value="F:chromatin binding"/>
    <property type="evidence" value="ECO:0007669"/>
    <property type="project" value="TreeGrafter"/>
</dbReference>
<name>A0A6A4WL67_AMPAM</name>
<evidence type="ECO:0000256" key="7">
    <source>
        <dbReference type="ARBA" id="ARBA00047303"/>
    </source>
</evidence>
<evidence type="ECO:0000256" key="2">
    <source>
        <dbReference type="ARBA" id="ARBA00012417"/>
    </source>
</evidence>
<evidence type="ECO:0000313" key="9">
    <source>
        <dbReference type="EMBL" id="KAF0304410.1"/>
    </source>
</evidence>
<dbReference type="GO" id="GO:0005634">
    <property type="term" value="C:nucleus"/>
    <property type="evidence" value="ECO:0007669"/>
    <property type="project" value="TreeGrafter"/>
</dbReference>
<sequence>MVGPALCWTANTINPVFRQQAAALQAAAASPGLGLMVFGCEEKVPDGGGRRSYLVCHPSVFWHCDEQKSPDERCSYEVIRQGASCKLYFDLEYDRTLNPDRDGDAMVETLIEVYGAPPPREGASVCTAMSGMKRLYPSRGALTASPYPDVDAFVRELVSPGGIRCWNYFDTSELLVYDIVGFRFCRNIGRWHRSNNIIIVVSLRDACFYQKCHDPACRAFRSDSLPLPPELLAWRELADDWEPDGGGGQFPECGASDAEMLSAAALAEPATELSPVPSAQRRGTDGGADPELGRTGELSDD</sequence>
<organism evidence="9 10">
    <name type="scientific">Amphibalanus amphitrite</name>
    <name type="common">Striped barnacle</name>
    <name type="synonym">Balanus amphitrite</name>
    <dbReference type="NCBI Taxonomy" id="1232801"/>
    <lineage>
        <taxon>Eukaryota</taxon>
        <taxon>Metazoa</taxon>
        <taxon>Ecdysozoa</taxon>
        <taxon>Arthropoda</taxon>
        <taxon>Crustacea</taxon>
        <taxon>Multicrustacea</taxon>
        <taxon>Cirripedia</taxon>
        <taxon>Thoracica</taxon>
        <taxon>Thoracicalcarea</taxon>
        <taxon>Balanomorpha</taxon>
        <taxon>Balanoidea</taxon>
        <taxon>Balanidae</taxon>
        <taxon>Amphibalaninae</taxon>
        <taxon>Amphibalanus</taxon>
    </lineage>
</organism>
<dbReference type="GO" id="GO:0003887">
    <property type="term" value="F:DNA-directed DNA polymerase activity"/>
    <property type="evidence" value="ECO:0007669"/>
    <property type="project" value="UniProtKB-KW"/>
</dbReference>
<comment type="similarity">
    <text evidence="1">Belongs to the eukaryotic-type primase small subunit family.</text>
</comment>
<gene>
    <name evidence="9" type="primary">PRIMPOL</name>
    <name evidence="9" type="ORF">FJT64_002754</name>
</gene>
<evidence type="ECO:0000256" key="5">
    <source>
        <dbReference type="ARBA" id="ARBA00044677"/>
    </source>
</evidence>
<accession>A0A6A4WL67</accession>
<dbReference type="OrthoDB" id="5988181at2759"/>
<dbReference type="Pfam" id="PF03121">
    <property type="entry name" value="Herpes_UL52"/>
    <property type="match status" value="1"/>
</dbReference>
<protein>
    <recommendedName>
        <fullName evidence="4">DNA-directed primase/polymerase protein</fullName>
        <ecNumber evidence="6">2.7.7.102</ecNumber>
        <ecNumber evidence="2">2.7.7.7</ecNumber>
    </recommendedName>
</protein>
<dbReference type="GO" id="GO:0031297">
    <property type="term" value="P:replication fork processing"/>
    <property type="evidence" value="ECO:0007669"/>
    <property type="project" value="TreeGrafter"/>
</dbReference>
<evidence type="ECO:0000256" key="6">
    <source>
        <dbReference type="ARBA" id="ARBA00044768"/>
    </source>
</evidence>
<keyword evidence="3" id="KW-0808">Transferase</keyword>
<dbReference type="Proteomes" id="UP000440578">
    <property type="component" value="Unassembled WGS sequence"/>
</dbReference>
<dbReference type="EMBL" id="VIIS01000847">
    <property type="protein sequence ID" value="KAF0304410.1"/>
    <property type="molecule type" value="Genomic_DNA"/>
</dbReference>
<dbReference type="EC" id="2.7.7.7" evidence="2"/>
<feature type="region of interest" description="Disordered" evidence="8">
    <location>
        <begin position="268"/>
        <end position="301"/>
    </location>
</feature>
<dbReference type="PANTHER" id="PTHR31399">
    <property type="entry name" value="DNA-DIRECTED PRIMASE / POLYMERASE PROTEIN"/>
    <property type="match status" value="1"/>
</dbReference>
<keyword evidence="10" id="KW-1185">Reference proteome</keyword>
<dbReference type="InterPro" id="IPR044917">
    <property type="entry name" value="PRIMPOL"/>
</dbReference>
<comment type="catalytic activity">
    <reaction evidence="5">
        <text>ssDNA + n NTP = ssDNA/pppN(pN)n-1 hybrid + (n-1) diphosphate.</text>
        <dbReference type="EC" id="2.7.7.102"/>
    </reaction>
</comment>
<evidence type="ECO:0000256" key="3">
    <source>
        <dbReference type="ARBA" id="ARBA00022932"/>
    </source>
</evidence>
<keyword evidence="3" id="KW-0239">DNA-directed DNA polymerase</keyword>
<dbReference type="GO" id="GO:0006264">
    <property type="term" value="P:mitochondrial DNA replication"/>
    <property type="evidence" value="ECO:0007669"/>
    <property type="project" value="TreeGrafter"/>
</dbReference>
<dbReference type="PANTHER" id="PTHR31399:SF0">
    <property type="entry name" value="DNA-DIRECTED PRIMASE_POLYMERASE PROTEIN"/>
    <property type="match status" value="1"/>
</dbReference>
<keyword evidence="3" id="KW-0548">Nucleotidyltransferase</keyword>
<evidence type="ECO:0000256" key="1">
    <source>
        <dbReference type="ARBA" id="ARBA00009762"/>
    </source>
</evidence>
<dbReference type="GO" id="GO:0042276">
    <property type="term" value="P:error-prone translesion synthesis"/>
    <property type="evidence" value="ECO:0007669"/>
    <property type="project" value="InterPro"/>
</dbReference>
<dbReference type="GO" id="GO:0009411">
    <property type="term" value="P:response to UV"/>
    <property type="evidence" value="ECO:0007669"/>
    <property type="project" value="TreeGrafter"/>
</dbReference>
<reference evidence="9 10" key="1">
    <citation type="submission" date="2019-07" db="EMBL/GenBank/DDBJ databases">
        <title>Draft genome assembly of a fouling barnacle, Amphibalanus amphitrite (Darwin, 1854): The first reference genome for Thecostraca.</title>
        <authorList>
            <person name="Kim W."/>
        </authorList>
    </citation>
    <scope>NUCLEOTIDE SEQUENCE [LARGE SCALE GENOMIC DNA]</scope>
    <source>
        <strain evidence="9">SNU_AA5</strain>
        <tissue evidence="9">Soma without cirri and trophi</tissue>
    </source>
</reference>
<dbReference type="GO" id="GO:0005759">
    <property type="term" value="C:mitochondrial matrix"/>
    <property type="evidence" value="ECO:0007669"/>
    <property type="project" value="TreeGrafter"/>
</dbReference>
<dbReference type="EC" id="2.7.7.102" evidence="6"/>
<evidence type="ECO:0000256" key="4">
    <source>
        <dbReference type="ARBA" id="ARBA00026139"/>
    </source>
</evidence>
<dbReference type="AlphaFoldDB" id="A0A6A4WL67"/>